<dbReference type="PIRSF" id="PIRSF002134">
    <property type="entry name" value="Ribosomal_S13"/>
    <property type="match status" value="1"/>
</dbReference>
<keyword evidence="3 5" id="KW-0687">Ribonucleoprotein</keyword>
<dbReference type="GO" id="GO:0003735">
    <property type="term" value="F:structural constituent of ribosome"/>
    <property type="evidence" value="ECO:0007669"/>
    <property type="project" value="InterPro"/>
</dbReference>
<evidence type="ECO:0000256" key="1">
    <source>
        <dbReference type="ARBA" id="ARBA00008080"/>
    </source>
</evidence>
<proteinExistence type="inferred from homology"/>
<dbReference type="SUPFAM" id="SSF46946">
    <property type="entry name" value="S13-like H2TH domain"/>
    <property type="match status" value="1"/>
</dbReference>
<dbReference type="InterPro" id="IPR010979">
    <property type="entry name" value="Ribosomal_uS13-like_H2TH"/>
</dbReference>
<dbReference type="InterPro" id="IPR001892">
    <property type="entry name" value="Ribosomal_uS13"/>
</dbReference>
<dbReference type="AlphaFoldDB" id="A0A8H5GZA3"/>
<comment type="similarity">
    <text evidence="1 5">Belongs to the universal ribosomal protein uS13 family.</text>
</comment>
<reference evidence="7 8" key="1">
    <citation type="journal article" date="2020" name="ISME J.">
        <title>Uncovering the hidden diversity of litter-decomposition mechanisms in mushroom-forming fungi.</title>
        <authorList>
            <person name="Floudas D."/>
            <person name="Bentzer J."/>
            <person name="Ahren D."/>
            <person name="Johansson T."/>
            <person name="Persson P."/>
            <person name="Tunlid A."/>
        </authorList>
    </citation>
    <scope>NUCLEOTIDE SEQUENCE [LARGE SCALE GENOMIC DNA]</scope>
    <source>
        <strain evidence="7 8">CBS 291.85</strain>
    </source>
</reference>
<dbReference type="PROSITE" id="PS50159">
    <property type="entry name" value="RIBOSOMAL_S13_2"/>
    <property type="match status" value="1"/>
</dbReference>
<keyword evidence="2 5" id="KW-0689">Ribosomal protein</keyword>
<dbReference type="OrthoDB" id="525520at2759"/>
<gene>
    <name evidence="7" type="ORF">D9758_000655</name>
</gene>
<keyword evidence="8" id="KW-1185">Reference proteome</keyword>
<evidence type="ECO:0000256" key="5">
    <source>
        <dbReference type="RuleBase" id="RU003830"/>
    </source>
</evidence>
<evidence type="ECO:0000256" key="6">
    <source>
        <dbReference type="SAM" id="MobiDB-lite"/>
    </source>
</evidence>
<accession>A0A8H5GZA3</accession>
<dbReference type="Pfam" id="PF00416">
    <property type="entry name" value="Ribosomal_S13"/>
    <property type="match status" value="1"/>
</dbReference>
<evidence type="ECO:0000256" key="4">
    <source>
        <dbReference type="ARBA" id="ARBA00040757"/>
    </source>
</evidence>
<dbReference type="GO" id="GO:0006412">
    <property type="term" value="P:translation"/>
    <property type="evidence" value="ECO:0007669"/>
    <property type="project" value="InterPro"/>
</dbReference>
<protein>
    <recommendedName>
        <fullName evidence="4">Small ribosomal subunit protein uS13m</fullName>
    </recommendedName>
</protein>
<dbReference type="EMBL" id="JAACJM010000003">
    <property type="protein sequence ID" value="KAF5373575.1"/>
    <property type="molecule type" value="Genomic_DNA"/>
</dbReference>
<evidence type="ECO:0000256" key="2">
    <source>
        <dbReference type="ARBA" id="ARBA00022980"/>
    </source>
</evidence>
<dbReference type="Proteomes" id="UP000559256">
    <property type="component" value="Unassembled WGS sequence"/>
</dbReference>
<feature type="region of interest" description="Disordered" evidence="6">
    <location>
        <begin position="62"/>
        <end position="81"/>
    </location>
</feature>
<dbReference type="GO" id="GO:0005840">
    <property type="term" value="C:ribosome"/>
    <property type="evidence" value="ECO:0007669"/>
    <property type="project" value="UniProtKB-KW"/>
</dbReference>
<sequence>MVHILGIHLPDNQLTRFALTTIYGVGHPTAHRLCARFQIHDRCKVKELTPFQVTAIASFLSSPQTAPPLPRHPLATPDSVPRPAKLSINELQAEFNASQAAQRQRKLERLIAQGRLPRAPKLKIYPGIL</sequence>
<organism evidence="7 8">
    <name type="scientific">Tetrapyrgos nigripes</name>
    <dbReference type="NCBI Taxonomy" id="182062"/>
    <lineage>
        <taxon>Eukaryota</taxon>
        <taxon>Fungi</taxon>
        <taxon>Dikarya</taxon>
        <taxon>Basidiomycota</taxon>
        <taxon>Agaricomycotina</taxon>
        <taxon>Agaricomycetes</taxon>
        <taxon>Agaricomycetidae</taxon>
        <taxon>Agaricales</taxon>
        <taxon>Marasmiineae</taxon>
        <taxon>Marasmiaceae</taxon>
        <taxon>Tetrapyrgos</taxon>
    </lineage>
</organism>
<evidence type="ECO:0000256" key="3">
    <source>
        <dbReference type="ARBA" id="ARBA00023274"/>
    </source>
</evidence>
<dbReference type="Gene3D" id="1.10.8.50">
    <property type="match status" value="1"/>
</dbReference>
<comment type="caution">
    <text evidence="7">The sequence shown here is derived from an EMBL/GenBank/DDBJ whole genome shotgun (WGS) entry which is preliminary data.</text>
</comment>
<dbReference type="GO" id="GO:0003723">
    <property type="term" value="F:RNA binding"/>
    <property type="evidence" value="ECO:0007669"/>
    <property type="project" value="InterPro"/>
</dbReference>
<evidence type="ECO:0000313" key="8">
    <source>
        <dbReference type="Proteomes" id="UP000559256"/>
    </source>
</evidence>
<dbReference type="FunFam" id="1.10.8.50:FF:000001">
    <property type="entry name" value="30S ribosomal protein S13"/>
    <property type="match status" value="1"/>
</dbReference>
<dbReference type="GO" id="GO:1990904">
    <property type="term" value="C:ribonucleoprotein complex"/>
    <property type="evidence" value="ECO:0007669"/>
    <property type="project" value="UniProtKB-KW"/>
</dbReference>
<evidence type="ECO:0000313" key="7">
    <source>
        <dbReference type="EMBL" id="KAF5373575.1"/>
    </source>
</evidence>
<name>A0A8H5GZA3_9AGAR</name>